<feature type="region of interest" description="Disordered" evidence="1">
    <location>
        <begin position="1"/>
        <end position="29"/>
    </location>
</feature>
<name>A0A1Q8S4U9_9PEZI</name>
<dbReference type="OrthoDB" id="4588713at2759"/>
<organism evidence="2 3">
    <name type="scientific">Colletotrichum chlorophyti</name>
    <dbReference type="NCBI Taxonomy" id="708187"/>
    <lineage>
        <taxon>Eukaryota</taxon>
        <taxon>Fungi</taxon>
        <taxon>Dikarya</taxon>
        <taxon>Ascomycota</taxon>
        <taxon>Pezizomycotina</taxon>
        <taxon>Sordariomycetes</taxon>
        <taxon>Hypocreomycetidae</taxon>
        <taxon>Glomerellales</taxon>
        <taxon>Glomerellaceae</taxon>
        <taxon>Colletotrichum</taxon>
    </lineage>
</organism>
<accession>A0A1Q8S4U9</accession>
<feature type="compositionally biased region" description="Low complexity" evidence="1">
    <location>
        <begin position="1"/>
        <end position="23"/>
    </location>
</feature>
<keyword evidence="3" id="KW-1185">Reference proteome</keyword>
<comment type="caution">
    <text evidence="2">The sequence shown here is derived from an EMBL/GenBank/DDBJ whole genome shotgun (WGS) entry which is preliminary data.</text>
</comment>
<evidence type="ECO:0000313" key="2">
    <source>
        <dbReference type="EMBL" id="OLN96455.1"/>
    </source>
</evidence>
<protein>
    <submittedName>
        <fullName evidence="2">Uncharacterized protein</fullName>
    </submittedName>
</protein>
<proteinExistence type="predicted"/>
<sequence length="604" mass="65412">MDHLSSSSSSTSTNTYTNRSVSTFQQDVPKQTYTTAGTIYRPGNSQPLQPPIRRGRNIKWSSTGGPASELSLFPKSVLAGLPLKAQSLVAKTPTSPLSHHVPKYSPLQQNYDRAVSPALDHTNHARELVVDLDTSSQPPALMPPLKMDGKKTSPAAVTMSMPRPILNKSIEADSSDDEDDEVSGENPLKGLPVKSLHNLASYPNPNQKRAQKALFCVRPGAPLVSSASTNISRTSTPFHGLPSFEASDMGKDGTQSSGLFYSAKLDPTGILKTPAEMRSDRDAATWRVDGPTPPPGLFPAQHAQRYNSTTTYKSTLATGPGAPRPLTAGPPGQRQYRTSTFEPTMKSFNCGTTTEAANDDGLAADTGPVFYGMRKTISPDSLGFSGTATPDHLNVELPSLLPNSTPDLDPPNHNAMASILIEDILDVIKHGGIRGTSDTDVCRPGSLITSDIPTFSGEGWVEDHPRRDRPVWAPGTSRIADEELQRRNERINRLFHAGTGELGRSLEAVVRDAEFRQFKRRVGVIGDRRPKSKPVKVEYPPISISRANEMTEKEAAEPFVSLAFSSLVNHVEGGINHVPFNQWKDPEAELLDTSAKGRQSLFGN</sequence>
<feature type="compositionally biased region" description="Acidic residues" evidence="1">
    <location>
        <begin position="173"/>
        <end position="183"/>
    </location>
</feature>
<dbReference type="Proteomes" id="UP000186583">
    <property type="component" value="Unassembled WGS sequence"/>
</dbReference>
<feature type="region of interest" description="Disordered" evidence="1">
    <location>
        <begin position="170"/>
        <end position="204"/>
    </location>
</feature>
<evidence type="ECO:0000256" key="1">
    <source>
        <dbReference type="SAM" id="MobiDB-lite"/>
    </source>
</evidence>
<evidence type="ECO:0000313" key="3">
    <source>
        <dbReference type="Proteomes" id="UP000186583"/>
    </source>
</evidence>
<gene>
    <name evidence="2" type="ORF">CCHL11_00565</name>
</gene>
<reference evidence="2 3" key="1">
    <citation type="submission" date="2016-11" db="EMBL/GenBank/DDBJ databases">
        <title>Draft Genome Assembly of Colletotrichum chlorophyti a pathogen of herbaceous plants.</title>
        <authorList>
            <person name="Gan P."/>
            <person name="Narusaka M."/>
            <person name="Tsushima A."/>
            <person name="Narusaka Y."/>
            <person name="Takano Y."/>
            <person name="Shirasu K."/>
        </authorList>
    </citation>
    <scope>NUCLEOTIDE SEQUENCE [LARGE SCALE GENOMIC DNA]</scope>
    <source>
        <strain evidence="2 3">NTL11</strain>
    </source>
</reference>
<dbReference type="AlphaFoldDB" id="A0A1Q8S4U9"/>
<feature type="region of interest" description="Disordered" evidence="1">
    <location>
        <begin position="313"/>
        <end position="338"/>
    </location>
</feature>
<dbReference type="EMBL" id="MPGH01000017">
    <property type="protein sequence ID" value="OLN96455.1"/>
    <property type="molecule type" value="Genomic_DNA"/>
</dbReference>